<evidence type="ECO:0000256" key="2">
    <source>
        <dbReference type="ARBA" id="ARBA00023002"/>
    </source>
</evidence>
<reference evidence="4 5" key="1">
    <citation type="submission" date="2019-05" db="EMBL/GenBank/DDBJ databases">
        <authorList>
            <consortium name="Science for Life Laboratories"/>
        </authorList>
    </citation>
    <scope>NUCLEOTIDE SEQUENCE [LARGE SCALE GENOMIC DNA]</scope>
    <source>
        <strain evidence="4">Soil9</strain>
    </source>
</reference>
<dbReference type="InterPro" id="IPR050177">
    <property type="entry name" value="Lipid_A_modif_metabolic_enz"/>
</dbReference>
<comment type="similarity">
    <text evidence="1">Belongs to the 3-beta-HSD family.</text>
</comment>
<name>A0A6P2DHI8_9BACT</name>
<evidence type="ECO:0000256" key="1">
    <source>
        <dbReference type="ARBA" id="ARBA00009219"/>
    </source>
</evidence>
<dbReference type="PANTHER" id="PTHR43245:SF51">
    <property type="entry name" value="SHORT CHAIN DEHYDROGENASE_REDUCTASE FAMILY 42E, MEMBER 2"/>
    <property type="match status" value="1"/>
</dbReference>
<evidence type="ECO:0000259" key="3">
    <source>
        <dbReference type="Pfam" id="PF01073"/>
    </source>
</evidence>
<keyword evidence="4" id="KW-0413">Isomerase</keyword>
<proteinExistence type="inferred from homology"/>
<dbReference type="KEGG" id="gms:SOIL9_84930"/>
<dbReference type="EMBL" id="LR593886">
    <property type="protein sequence ID" value="VTR99511.1"/>
    <property type="molecule type" value="Genomic_DNA"/>
</dbReference>
<dbReference type="RefSeq" id="WP_162671903.1">
    <property type="nucleotide sequence ID" value="NZ_LR593886.1"/>
</dbReference>
<sequence>MKAVVTGGGGFLGGAVVRLLRQRGDSVRSFTRSAYPWLDELGVEQSLGDLSNPEAVERAVEGCDVVFHVAAKAGVWGRYSDYFDTNVTGTLNVVAACKKLGVRRLVYTSTPSVVHEGKDNEGANESLPYSKHFYTYYSETKAKAEKAVLAANGPDLATVSLRPHLIFGPGDPHLIPRIIASARAGKLKRIGSRPVKVDVTYIDNAAQSQLDAADRLDIGSPLAGKAYFISNNEPVELWPFIDRVLAEAGAPPVTKRISAWKAKLAGRVLEWLYWGLRLPGEPPMTRFVASQMSTSHWYDISAARRDLGYEPRVSVEEGLKRLGERLQAG</sequence>
<protein>
    <recommendedName>
        <fullName evidence="3">3-beta hydroxysteroid dehydrogenase/isomerase domain-containing protein</fullName>
    </recommendedName>
</protein>
<keyword evidence="2" id="KW-0560">Oxidoreductase</keyword>
<dbReference type="GO" id="GO:0006694">
    <property type="term" value="P:steroid biosynthetic process"/>
    <property type="evidence" value="ECO:0007669"/>
    <property type="project" value="InterPro"/>
</dbReference>
<dbReference type="Gene3D" id="3.40.50.720">
    <property type="entry name" value="NAD(P)-binding Rossmann-like Domain"/>
    <property type="match status" value="1"/>
</dbReference>
<evidence type="ECO:0000313" key="5">
    <source>
        <dbReference type="Proteomes" id="UP000464178"/>
    </source>
</evidence>
<dbReference type="InterPro" id="IPR002225">
    <property type="entry name" value="3Beta_OHSteriod_DH/Estase"/>
</dbReference>
<dbReference type="PANTHER" id="PTHR43245">
    <property type="entry name" value="BIFUNCTIONAL POLYMYXIN RESISTANCE PROTEIN ARNA"/>
    <property type="match status" value="1"/>
</dbReference>
<gene>
    <name evidence="4" type="ORF">SOIL9_84930</name>
</gene>
<dbReference type="Proteomes" id="UP000464178">
    <property type="component" value="Chromosome"/>
</dbReference>
<feature type="domain" description="3-beta hydroxysteroid dehydrogenase/isomerase" evidence="3">
    <location>
        <begin position="4"/>
        <end position="250"/>
    </location>
</feature>
<dbReference type="Pfam" id="PF01073">
    <property type="entry name" value="3Beta_HSD"/>
    <property type="match status" value="1"/>
</dbReference>
<evidence type="ECO:0000313" key="4">
    <source>
        <dbReference type="EMBL" id="VTR99511.1"/>
    </source>
</evidence>
<dbReference type="InterPro" id="IPR036291">
    <property type="entry name" value="NAD(P)-bd_dom_sf"/>
</dbReference>
<keyword evidence="5" id="KW-1185">Reference proteome</keyword>
<dbReference type="SUPFAM" id="SSF51735">
    <property type="entry name" value="NAD(P)-binding Rossmann-fold domains"/>
    <property type="match status" value="1"/>
</dbReference>
<accession>A0A6P2DHI8</accession>
<dbReference type="AlphaFoldDB" id="A0A6P2DHI8"/>
<dbReference type="GO" id="GO:0016616">
    <property type="term" value="F:oxidoreductase activity, acting on the CH-OH group of donors, NAD or NADP as acceptor"/>
    <property type="evidence" value="ECO:0007669"/>
    <property type="project" value="InterPro"/>
</dbReference>
<dbReference type="GO" id="GO:0016853">
    <property type="term" value="F:isomerase activity"/>
    <property type="evidence" value="ECO:0007669"/>
    <property type="project" value="UniProtKB-KW"/>
</dbReference>
<organism evidence="4 5">
    <name type="scientific">Gemmata massiliana</name>
    <dbReference type="NCBI Taxonomy" id="1210884"/>
    <lineage>
        <taxon>Bacteria</taxon>
        <taxon>Pseudomonadati</taxon>
        <taxon>Planctomycetota</taxon>
        <taxon>Planctomycetia</taxon>
        <taxon>Gemmatales</taxon>
        <taxon>Gemmataceae</taxon>
        <taxon>Gemmata</taxon>
    </lineage>
</organism>